<proteinExistence type="predicted"/>
<dbReference type="SUPFAM" id="SSF53474">
    <property type="entry name" value="alpha/beta-Hydrolases"/>
    <property type="match status" value="1"/>
</dbReference>
<comment type="caution">
    <text evidence="1">The sequence shown here is derived from an EMBL/GenBank/DDBJ whole genome shotgun (WGS) entry which is preliminary data.</text>
</comment>
<reference evidence="1" key="1">
    <citation type="journal article" date="2020" name="mSystems">
        <title>Genome- and Community-Level Interaction Insights into Carbon Utilization and Element Cycling Functions of Hydrothermarchaeota in Hydrothermal Sediment.</title>
        <authorList>
            <person name="Zhou Z."/>
            <person name="Liu Y."/>
            <person name="Xu W."/>
            <person name="Pan J."/>
            <person name="Luo Z.H."/>
            <person name="Li M."/>
        </authorList>
    </citation>
    <scope>NUCLEOTIDE SEQUENCE [LARGE SCALE GENOMIC DNA]</scope>
    <source>
        <strain evidence="1">SpSt-769</strain>
    </source>
</reference>
<dbReference type="EMBL" id="DTGT01000130">
    <property type="protein sequence ID" value="HGH60466.1"/>
    <property type="molecule type" value="Genomic_DNA"/>
</dbReference>
<protein>
    <recommendedName>
        <fullName evidence="2">Alpha/beta hydrolase</fullName>
    </recommendedName>
</protein>
<accession>A0A7C4AR11</accession>
<dbReference type="InterPro" id="IPR029058">
    <property type="entry name" value="AB_hydrolase_fold"/>
</dbReference>
<evidence type="ECO:0000313" key="1">
    <source>
        <dbReference type="EMBL" id="HGH60466.1"/>
    </source>
</evidence>
<name>A0A7C4AR11_9BACT</name>
<gene>
    <name evidence="1" type="ORF">ENV54_04110</name>
</gene>
<dbReference type="AlphaFoldDB" id="A0A7C4AR11"/>
<organism evidence="1">
    <name type="scientific">Desulfomonile tiedjei</name>
    <dbReference type="NCBI Taxonomy" id="2358"/>
    <lineage>
        <taxon>Bacteria</taxon>
        <taxon>Pseudomonadati</taxon>
        <taxon>Thermodesulfobacteriota</taxon>
        <taxon>Desulfomonilia</taxon>
        <taxon>Desulfomonilales</taxon>
        <taxon>Desulfomonilaceae</taxon>
        <taxon>Desulfomonile</taxon>
    </lineage>
</organism>
<evidence type="ECO:0008006" key="2">
    <source>
        <dbReference type="Google" id="ProtNLM"/>
    </source>
</evidence>
<sequence>MEGFSVPMFFSRIFPRHVGAARGACLTRWNLGPHLLLGVFAILSCTSCTILAASPLLIQQTTIPVLKQHTALAVSNDGKVPYQRWRIPPWDDNLRYVWLVGDYDYRKHDSVEIILYFHGMHAKDYYSAFRKELEQVVEQRPNKPFLFVGFVDGPYVLPGSRSAERWKSLSEAGKRPDKLFAAINQVFRSFRLRFPNVKKENTSIVLAGFSGGGRVLHAVGNWLAKSKDDPYAEVFRSRLTKIIYFDCWFEKDVVETVPTLLETNPGMKIIATVHMKKPLEHASILANKYGLKKNKHADELVGLDGRLVIYRDDSHWSAMIGRLRQAL</sequence>